<dbReference type="EMBL" id="FZOG01000003">
    <property type="protein sequence ID" value="SNS63001.1"/>
    <property type="molecule type" value="Genomic_DNA"/>
</dbReference>
<keyword evidence="2" id="KW-1185">Reference proteome</keyword>
<evidence type="ECO:0000313" key="2">
    <source>
        <dbReference type="Proteomes" id="UP000242915"/>
    </source>
</evidence>
<evidence type="ECO:0000313" key="1">
    <source>
        <dbReference type="EMBL" id="SNS63001.1"/>
    </source>
</evidence>
<dbReference type="AlphaFoldDB" id="A0A239G1F7"/>
<dbReference type="Proteomes" id="UP000242915">
    <property type="component" value="Unassembled WGS sequence"/>
</dbReference>
<organism evidence="1 2">
    <name type="scientific">Pseudomonas segetis</name>
    <dbReference type="NCBI Taxonomy" id="298908"/>
    <lineage>
        <taxon>Bacteria</taxon>
        <taxon>Pseudomonadati</taxon>
        <taxon>Pseudomonadota</taxon>
        <taxon>Gammaproteobacteria</taxon>
        <taxon>Pseudomonadales</taxon>
        <taxon>Pseudomonadaceae</taxon>
        <taxon>Pseudomonas</taxon>
    </lineage>
</organism>
<accession>A0A239G1F7</accession>
<gene>
    <name evidence="1" type="ORF">SAMN05216255_2881</name>
</gene>
<name>A0A239G1F7_9PSED</name>
<proteinExistence type="predicted"/>
<reference evidence="2" key="1">
    <citation type="submission" date="2017-06" db="EMBL/GenBank/DDBJ databases">
        <authorList>
            <person name="Varghese N."/>
            <person name="Submissions S."/>
        </authorList>
    </citation>
    <scope>NUCLEOTIDE SEQUENCE [LARGE SCALE GENOMIC DNA]</scope>
    <source>
        <strain evidence="2">CIP 108523</strain>
    </source>
</reference>
<sequence length="77" mass="8477">MRFGVKLHVPIYDAVVILQTLVGSCNILQAASLRLPISNLVAYWRSVDGLGVPANARIPSLYSSDCAVWRLVIYANF</sequence>
<protein>
    <submittedName>
        <fullName evidence="1">Uncharacterized protein</fullName>
    </submittedName>
</protein>
<dbReference type="PROSITE" id="PS51257">
    <property type="entry name" value="PROKAR_LIPOPROTEIN"/>
    <property type="match status" value="1"/>
</dbReference>